<organism evidence="1 2">
    <name type="scientific">Cyclopterus lumpus</name>
    <name type="common">Lumpsucker</name>
    <dbReference type="NCBI Taxonomy" id="8103"/>
    <lineage>
        <taxon>Eukaryota</taxon>
        <taxon>Metazoa</taxon>
        <taxon>Chordata</taxon>
        <taxon>Craniata</taxon>
        <taxon>Vertebrata</taxon>
        <taxon>Euteleostomi</taxon>
        <taxon>Actinopterygii</taxon>
        <taxon>Neopterygii</taxon>
        <taxon>Teleostei</taxon>
        <taxon>Neoteleostei</taxon>
        <taxon>Acanthomorphata</taxon>
        <taxon>Eupercaria</taxon>
        <taxon>Perciformes</taxon>
        <taxon>Cottioidei</taxon>
        <taxon>Cottales</taxon>
        <taxon>Cyclopteridae</taxon>
        <taxon>Cyclopterus</taxon>
    </lineage>
</organism>
<keyword evidence="2" id="KW-1185">Reference proteome</keyword>
<dbReference type="Ensembl" id="ENSCLMT00005023141.1">
    <property type="protein sequence ID" value="ENSCLMP00005022066.1"/>
    <property type="gene ID" value="ENSCLMG00005010965.1"/>
</dbReference>
<evidence type="ECO:0000313" key="2">
    <source>
        <dbReference type="Proteomes" id="UP000694565"/>
    </source>
</evidence>
<proteinExistence type="predicted"/>
<dbReference type="Proteomes" id="UP000694565">
    <property type="component" value="Unplaced"/>
</dbReference>
<evidence type="ECO:0000313" key="1">
    <source>
        <dbReference type="Ensembl" id="ENSCLMP00005022066.1"/>
    </source>
</evidence>
<reference evidence="1" key="2">
    <citation type="submission" date="2025-09" db="UniProtKB">
        <authorList>
            <consortium name="Ensembl"/>
        </authorList>
    </citation>
    <scope>IDENTIFICATION</scope>
</reference>
<reference evidence="1" key="1">
    <citation type="submission" date="2025-08" db="UniProtKB">
        <authorList>
            <consortium name="Ensembl"/>
        </authorList>
    </citation>
    <scope>IDENTIFICATION</scope>
</reference>
<name>A0A8C2XSM8_CYCLU</name>
<accession>A0A8C2XSM8</accession>
<sequence>IHRSHTHLSKIFKMHDCILNGNFFSLHPGSASYNNKEGKSYFFVEKYANLGEFIGLPEFLLREINVLLIKRTWVGGRQTVLLMTGPVSALSPASQIP</sequence>
<protein>
    <submittedName>
        <fullName evidence="1">Uncharacterized protein</fullName>
    </submittedName>
</protein>
<dbReference type="AlphaFoldDB" id="A0A8C2XSM8"/>